<gene>
    <name evidence="2" type="ORF">D8674_004104</name>
</gene>
<organism evidence="2 3">
    <name type="scientific">Pyrus ussuriensis x Pyrus communis</name>
    <dbReference type="NCBI Taxonomy" id="2448454"/>
    <lineage>
        <taxon>Eukaryota</taxon>
        <taxon>Viridiplantae</taxon>
        <taxon>Streptophyta</taxon>
        <taxon>Embryophyta</taxon>
        <taxon>Tracheophyta</taxon>
        <taxon>Spermatophyta</taxon>
        <taxon>Magnoliopsida</taxon>
        <taxon>eudicotyledons</taxon>
        <taxon>Gunneridae</taxon>
        <taxon>Pentapetalae</taxon>
        <taxon>rosids</taxon>
        <taxon>fabids</taxon>
        <taxon>Rosales</taxon>
        <taxon>Rosaceae</taxon>
        <taxon>Amygdaloideae</taxon>
        <taxon>Maleae</taxon>
        <taxon>Pyrus</taxon>
    </lineage>
</organism>
<protein>
    <submittedName>
        <fullName evidence="2">Zinc finger MYM-type protein 1-like</fullName>
    </submittedName>
</protein>
<feature type="compositionally biased region" description="Basic and acidic residues" evidence="1">
    <location>
        <begin position="1"/>
        <end position="10"/>
    </location>
</feature>
<evidence type="ECO:0000256" key="1">
    <source>
        <dbReference type="SAM" id="MobiDB-lite"/>
    </source>
</evidence>
<accession>A0A5N5FIY8</accession>
<reference evidence="2 3" key="3">
    <citation type="submission" date="2019-11" db="EMBL/GenBank/DDBJ databases">
        <title>A de novo genome assembly of a pear dwarfing rootstock.</title>
        <authorList>
            <person name="Wang F."/>
            <person name="Wang J."/>
            <person name="Li S."/>
            <person name="Zhang Y."/>
            <person name="Fang M."/>
            <person name="Ma L."/>
            <person name="Zhao Y."/>
            <person name="Jiang S."/>
        </authorList>
    </citation>
    <scope>NUCLEOTIDE SEQUENCE [LARGE SCALE GENOMIC DNA]</scope>
    <source>
        <strain evidence="2">S2</strain>
        <tissue evidence="2">Leaf</tissue>
    </source>
</reference>
<name>A0A5N5FIY8_9ROSA</name>
<sequence length="70" mass="7755">MASFTTEDRLRRGKPRPPLGSQSKAFKEEESSLDSVLPIDPKRISRCCIKSGLFPTMSIHLELSYGEATG</sequence>
<reference evidence="3" key="2">
    <citation type="submission" date="2019-10" db="EMBL/GenBank/DDBJ databases">
        <title>A de novo genome assembly of a pear dwarfing rootstock.</title>
        <authorList>
            <person name="Wang F."/>
            <person name="Wang J."/>
            <person name="Li S."/>
            <person name="Zhang Y."/>
            <person name="Fang M."/>
            <person name="Ma L."/>
            <person name="Zhao Y."/>
            <person name="Jiang S."/>
        </authorList>
    </citation>
    <scope>NUCLEOTIDE SEQUENCE [LARGE SCALE GENOMIC DNA]</scope>
</reference>
<comment type="caution">
    <text evidence="2">The sequence shown here is derived from an EMBL/GenBank/DDBJ whole genome shotgun (WGS) entry which is preliminary data.</text>
</comment>
<dbReference type="Proteomes" id="UP000327157">
    <property type="component" value="Chromosome 10"/>
</dbReference>
<feature type="region of interest" description="Disordered" evidence="1">
    <location>
        <begin position="1"/>
        <end position="32"/>
    </location>
</feature>
<proteinExistence type="predicted"/>
<dbReference type="AlphaFoldDB" id="A0A5N5FIY8"/>
<reference evidence="2 3" key="1">
    <citation type="submission" date="2019-09" db="EMBL/GenBank/DDBJ databases">
        <authorList>
            <person name="Ou C."/>
        </authorList>
    </citation>
    <scope>NUCLEOTIDE SEQUENCE [LARGE SCALE GENOMIC DNA]</scope>
    <source>
        <strain evidence="2">S2</strain>
        <tissue evidence="2">Leaf</tissue>
    </source>
</reference>
<dbReference type="EMBL" id="SMOL01000695">
    <property type="protein sequence ID" value="KAB2603099.1"/>
    <property type="molecule type" value="Genomic_DNA"/>
</dbReference>
<evidence type="ECO:0000313" key="3">
    <source>
        <dbReference type="Proteomes" id="UP000327157"/>
    </source>
</evidence>
<evidence type="ECO:0000313" key="2">
    <source>
        <dbReference type="EMBL" id="KAB2603099.1"/>
    </source>
</evidence>
<keyword evidence="3" id="KW-1185">Reference proteome</keyword>